<dbReference type="AlphaFoldDB" id="A0A087TU02"/>
<name>A0A087TU02_STEMI</name>
<protein>
    <recommendedName>
        <fullName evidence="1">Integrase p58-like C-terminal domain-containing protein</fullName>
    </recommendedName>
</protein>
<dbReference type="InterPro" id="IPR054465">
    <property type="entry name" value="Integrase_p58-like_C"/>
</dbReference>
<organism evidence="2 3">
    <name type="scientific">Stegodyphus mimosarum</name>
    <name type="common">African social velvet spider</name>
    <dbReference type="NCBI Taxonomy" id="407821"/>
    <lineage>
        <taxon>Eukaryota</taxon>
        <taxon>Metazoa</taxon>
        <taxon>Ecdysozoa</taxon>
        <taxon>Arthropoda</taxon>
        <taxon>Chelicerata</taxon>
        <taxon>Arachnida</taxon>
        <taxon>Araneae</taxon>
        <taxon>Araneomorphae</taxon>
        <taxon>Entelegynae</taxon>
        <taxon>Eresoidea</taxon>
        <taxon>Eresidae</taxon>
        <taxon>Stegodyphus</taxon>
    </lineage>
</organism>
<evidence type="ECO:0000259" key="1">
    <source>
        <dbReference type="Pfam" id="PF22938"/>
    </source>
</evidence>
<dbReference type="OrthoDB" id="10030726at2759"/>
<dbReference type="Pfam" id="PF22938">
    <property type="entry name" value="Integrase_p58_C"/>
    <property type="match status" value="1"/>
</dbReference>
<proteinExistence type="predicted"/>
<feature type="non-terminal residue" evidence="2">
    <location>
        <position position="93"/>
    </location>
</feature>
<feature type="domain" description="Integrase p58-like C-terminal" evidence="1">
    <location>
        <begin position="41"/>
        <end position="70"/>
    </location>
</feature>
<keyword evidence="3" id="KW-1185">Reference proteome</keyword>
<dbReference type="EMBL" id="KK116733">
    <property type="protein sequence ID" value="KFM68591.1"/>
    <property type="molecule type" value="Genomic_DNA"/>
</dbReference>
<reference evidence="2 3" key="1">
    <citation type="submission" date="2013-11" db="EMBL/GenBank/DDBJ databases">
        <title>Genome sequencing of Stegodyphus mimosarum.</title>
        <authorList>
            <person name="Bechsgaard J."/>
        </authorList>
    </citation>
    <scope>NUCLEOTIDE SEQUENCE [LARGE SCALE GENOMIC DNA]</scope>
</reference>
<evidence type="ECO:0000313" key="3">
    <source>
        <dbReference type="Proteomes" id="UP000054359"/>
    </source>
</evidence>
<sequence length="93" mass="10370">MKTRYDTRVTGHRFNEGDKVWLWNPARRKGLSPKLQSPWDGPYTVLNRLNDVVVRISKSSNSKPKVVHYDSTDALVVSLATCPGIVLPGTCSS</sequence>
<accession>A0A087TU02</accession>
<gene>
    <name evidence="2" type="ORF">X975_21039</name>
</gene>
<dbReference type="Proteomes" id="UP000054359">
    <property type="component" value="Unassembled WGS sequence"/>
</dbReference>
<evidence type="ECO:0000313" key="2">
    <source>
        <dbReference type="EMBL" id="KFM68591.1"/>
    </source>
</evidence>